<dbReference type="PRINTS" id="PR01210">
    <property type="entry name" value="GGTRANSPTASE"/>
</dbReference>
<evidence type="ECO:0000256" key="3">
    <source>
        <dbReference type="ARBA" id="ARBA00022801"/>
    </source>
</evidence>
<reference evidence="5 6" key="1">
    <citation type="submission" date="2020-08" db="EMBL/GenBank/DDBJ databases">
        <title>Sequencing the genomes of 1000 actinobacteria strains.</title>
        <authorList>
            <person name="Klenk H.-P."/>
        </authorList>
    </citation>
    <scope>NUCLEOTIDE SEQUENCE [LARGE SCALE GENOMIC DNA]</scope>
    <source>
        <strain evidence="5 6">DSM 102122</strain>
    </source>
</reference>
<dbReference type="InterPro" id="IPR043137">
    <property type="entry name" value="GGT_ssub_C"/>
</dbReference>
<evidence type="ECO:0000313" key="5">
    <source>
        <dbReference type="EMBL" id="MBB5786903.1"/>
    </source>
</evidence>
<keyword evidence="2 5" id="KW-0808">Transferase</keyword>
<evidence type="ECO:0000256" key="1">
    <source>
        <dbReference type="ARBA" id="ARBA00009381"/>
    </source>
</evidence>
<dbReference type="Gene3D" id="3.60.20.40">
    <property type="match status" value="1"/>
</dbReference>
<dbReference type="PANTHER" id="PTHR43199:SF1">
    <property type="entry name" value="GLUTATHIONE HYDROLASE PROENZYME"/>
    <property type="match status" value="1"/>
</dbReference>
<evidence type="ECO:0000256" key="4">
    <source>
        <dbReference type="ARBA" id="ARBA00023145"/>
    </source>
</evidence>
<protein>
    <submittedName>
        <fullName evidence="5">Gamma-glutamyltranspeptidase/glutathione hydrolase</fullName>
        <ecNumber evidence="5">2.3.2.2</ecNumber>
        <ecNumber evidence="5">3.4.19.13</ecNumber>
    </submittedName>
</protein>
<dbReference type="EMBL" id="JACHMM010000001">
    <property type="protein sequence ID" value="MBB5786903.1"/>
    <property type="molecule type" value="Genomic_DNA"/>
</dbReference>
<dbReference type="AlphaFoldDB" id="A0A7W9GN32"/>
<dbReference type="GO" id="GO:0103068">
    <property type="term" value="F:leukotriene C4 gamma-glutamyl transferase activity"/>
    <property type="evidence" value="ECO:0007669"/>
    <property type="project" value="UniProtKB-EC"/>
</dbReference>
<keyword evidence="3 5" id="KW-0378">Hydrolase</keyword>
<dbReference type="Proteomes" id="UP000542813">
    <property type="component" value="Unassembled WGS sequence"/>
</dbReference>
<organism evidence="5 6">
    <name type="scientific">Jiangella mangrovi</name>
    <dbReference type="NCBI Taxonomy" id="1524084"/>
    <lineage>
        <taxon>Bacteria</taxon>
        <taxon>Bacillati</taxon>
        <taxon>Actinomycetota</taxon>
        <taxon>Actinomycetes</taxon>
        <taxon>Jiangellales</taxon>
        <taxon>Jiangellaceae</taxon>
        <taxon>Jiangella</taxon>
    </lineage>
</organism>
<dbReference type="GO" id="GO:0036374">
    <property type="term" value="F:glutathione hydrolase activity"/>
    <property type="evidence" value="ECO:0007669"/>
    <property type="project" value="UniProtKB-EC"/>
</dbReference>
<evidence type="ECO:0000313" key="6">
    <source>
        <dbReference type="Proteomes" id="UP000542813"/>
    </source>
</evidence>
<keyword evidence="6" id="KW-1185">Reference proteome</keyword>
<accession>A0A7W9GN32</accession>
<keyword evidence="4" id="KW-0865">Zymogen</keyword>
<dbReference type="EC" id="3.4.19.13" evidence="5"/>
<sequence>MSIVVCPQPLAAEAARDVLEAGGNAVDACVTAAVVQGVVDPLMCGFGGYGVMSVRTADGEVTTLDFFGRAPLAAVEGEHSDKLRSEFAYDYGFVLEGGENEIGYGSIATPGTVAGLATALERFGSLPWAGVLEPALGVATDGYLVTHANREQWTSADGPDKPGAQTRLLYSEPGRAMFAPDGDLVAVGSRIRNGDLAETLRRLMKAGAADFYTGEVGRAIAADLRAGGSALTEADLTAFVPEVSAPLRGSYRGYGIAVPPLPSGGFSVLQALNVLEVLFPDGLPDWLSADGVAGTADALVAAIGDKFTHLAGSRDTALPIDDLLSKEHARELAAALRAGAADDENDTEPPSTTHVAVVDAAGNAAAVTHTLASGSGVFTPGLGFMYNNFLHGYDPRPGRWNSLRPGGTRPASMSPGFVTDAGGDLVGVFGATGSTRIVTSIVQVLSHLIDRSWDPHRAVSAPRINAQRDGRIQLEGRFPSDVVRSLTAAGRPVQQHLRNYDSYFGKAHVLWNAHGAGWEGVADPRADGGTALVATSPS</sequence>
<dbReference type="InterPro" id="IPR029055">
    <property type="entry name" value="Ntn_hydrolases_N"/>
</dbReference>
<dbReference type="PANTHER" id="PTHR43199">
    <property type="entry name" value="GLUTATHIONE HYDROLASE"/>
    <property type="match status" value="1"/>
</dbReference>
<gene>
    <name evidence="5" type="ORF">HD601_001478</name>
</gene>
<dbReference type="RefSeq" id="WP_184820617.1">
    <property type="nucleotide sequence ID" value="NZ_JACHMM010000001.1"/>
</dbReference>
<keyword evidence="5" id="KW-0012">Acyltransferase</keyword>
<comment type="similarity">
    <text evidence="1">Belongs to the gamma-glutamyltransferase family.</text>
</comment>
<proteinExistence type="inferred from homology"/>
<name>A0A7W9GN32_9ACTN</name>
<dbReference type="SUPFAM" id="SSF56235">
    <property type="entry name" value="N-terminal nucleophile aminohydrolases (Ntn hydrolases)"/>
    <property type="match status" value="1"/>
</dbReference>
<dbReference type="InterPro" id="IPR051792">
    <property type="entry name" value="GGT_bact"/>
</dbReference>
<comment type="caution">
    <text evidence="5">The sequence shown here is derived from an EMBL/GenBank/DDBJ whole genome shotgun (WGS) entry which is preliminary data.</text>
</comment>
<dbReference type="EC" id="2.3.2.2" evidence="5"/>
<dbReference type="Pfam" id="PF01019">
    <property type="entry name" value="G_glu_transpept"/>
    <property type="match status" value="1"/>
</dbReference>
<evidence type="ECO:0000256" key="2">
    <source>
        <dbReference type="ARBA" id="ARBA00022679"/>
    </source>
</evidence>
<dbReference type="Gene3D" id="1.10.246.230">
    <property type="match status" value="1"/>
</dbReference>